<dbReference type="InterPro" id="IPR019424">
    <property type="entry name" value="7TM_GPCR_Srsx"/>
</dbReference>
<feature type="transmembrane region" description="Helical" evidence="5">
    <location>
        <begin position="42"/>
        <end position="62"/>
    </location>
</feature>
<feature type="transmembrane region" description="Helical" evidence="5">
    <location>
        <begin position="222"/>
        <end position="239"/>
    </location>
</feature>
<dbReference type="InterPro" id="IPR047130">
    <property type="entry name" value="7TM_GPCR_Srsx_nematod"/>
</dbReference>
<name>A0A915I537_ROMCU</name>
<dbReference type="Pfam" id="PF10320">
    <property type="entry name" value="7TM_GPCR_Srsx"/>
    <property type="match status" value="1"/>
</dbReference>
<dbReference type="SUPFAM" id="SSF81321">
    <property type="entry name" value="Family A G protein-coupled receptor-like"/>
    <property type="match status" value="1"/>
</dbReference>
<dbReference type="WBParaSite" id="nRc.2.0.1.t08871-RA">
    <property type="protein sequence ID" value="nRc.2.0.1.t08871-RA"/>
    <property type="gene ID" value="nRc.2.0.1.g08871"/>
</dbReference>
<dbReference type="Proteomes" id="UP000887565">
    <property type="component" value="Unplaced"/>
</dbReference>
<feature type="transmembrane region" description="Helical" evidence="5">
    <location>
        <begin position="74"/>
        <end position="100"/>
    </location>
</feature>
<reference evidence="8" key="1">
    <citation type="submission" date="2022-11" db="UniProtKB">
        <authorList>
            <consortium name="WormBaseParasite"/>
        </authorList>
    </citation>
    <scope>IDENTIFICATION</scope>
</reference>
<evidence type="ECO:0000256" key="1">
    <source>
        <dbReference type="ARBA" id="ARBA00004370"/>
    </source>
</evidence>
<feature type="transmembrane region" description="Helical" evidence="5">
    <location>
        <begin position="292"/>
        <end position="310"/>
    </location>
</feature>
<evidence type="ECO:0000256" key="4">
    <source>
        <dbReference type="ARBA" id="ARBA00023136"/>
    </source>
</evidence>
<feature type="transmembrane region" description="Helical" evidence="5">
    <location>
        <begin position="259"/>
        <end position="280"/>
    </location>
</feature>
<accession>A0A915I537</accession>
<sequence length="313" mass="35526">MQTSVIVGTISTVLAASAIFTNGLFLVVLYKRPSLRKTFSPFQIAYLIGEIVFGIGSVVQYVDLMRVVFITPWYTAYYCILTNFPLACSGIFLLMTALALSVERLTALTWPEFFRNFNKKYVYTWITMFNTIFSIFLDLISFYGINNDIKPKSCSPNAVRINYLRFTLSYFYCVSGILIILTYSAVYVQIWRKSALMFSLCNENGPNDRNQRAVMFRDEIKACRVISVLIIAFTLYYILPNLILAVTNFLNLTAAADVGVFVTFFASCNCLVGLPVYLWKDTNTRLVLSVKRYFKIGVTLFGCVMFTANGTKS</sequence>
<feature type="transmembrane region" description="Helical" evidence="5">
    <location>
        <begin position="6"/>
        <end position="30"/>
    </location>
</feature>
<keyword evidence="2 5" id="KW-0812">Transmembrane</keyword>
<dbReference type="Gene3D" id="1.20.1070.10">
    <property type="entry name" value="Rhodopsin 7-helix transmembrane proteins"/>
    <property type="match status" value="1"/>
</dbReference>
<dbReference type="PROSITE" id="PS50262">
    <property type="entry name" value="G_PROTEIN_RECEP_F1_2"/>
    <property type="match status" value="1"/>
</dbReference>
<evidence type="ECO:0000259" key="6">
    <source>
        <dbReference type="PROSITE" id="PS50262"/>
    </source>
</evidence>
<feature type="transmembrane region" description="Helical" evidence="5">
    <location>
        <begin position="163"/>
        <end position="188"/>
    </location>
</feature>
<dbReference type="OMA" id="TIMYIRA"/>
<evidence type="ECO:0000256" key="3">
    <source>
        <dbReference type="ARBA" id="ARBA00022989"/>
    </source>
</evidence>
<feature type="transmembrane region" description="Helical" evidence="5">
    <location>
        <begin position="121"/>
        <end position="143"/>
    </location>
</feature>
<proteinExistence type="predicted"/>
<dbReference type="GO" id="GO:0016020">
    <property type="term" value="C:membrane"/>
    <property type="evidence" value="ECO:0007669"/>
    <property type="project" value="UniProtKB-SubCell"/>
</dbReference>
<feature type="domain" description="G-protein coupled receptors family 1 profile" evidence="6">
    <location>
        <begin position="21"/>
        <end position="277"/>
    </location>
</feature>
<keyword evidence="7" id="KW-1185">Reference proteome</keyword>
<organism evidence="7 8">
    <name type="scientific">Romanomermis culicivorax</name>
    <name type="common">Nematode worm</name>
    <dbReference type="NCBI Taxonomy" id="13658"/>
    <lineage>
        <taxon>Eukaryota</taxon>
        <taxon>Metazoa</taxon>
        <taxon>Ecdysozoa</taxon>
        <taxon>Nematoda</taxon>
        <taxon>Enoplea</taxon>
        <taxon>Dorylaimia</taxon>
        <taxon>Mermithida</taxon>
        <taxon>Mermithoidea</taxon>
        <taxon>Mermithidae</taxon>
        <taxon>Romanomermis</taxon>
    </lineage>
</organism>
<keyword evidence="3 5" id="KW-1133">Transmembrane helix</keyword>
<dbReference type="InterPro" id="IPR017452">
    <property type="entry name" value="GPCR_Rhodpsn_7TM"/>
</dbReference>
<protein>
    <submittedName>
        <fullName evidence="8">G-protein coupled receptors family 1 profile domain-containing protein</fullName>
    </submittedName>
</protein>
<dbReference type="PANTHER" id="PTHR23360">
    <property type="entry name" value="G-PROTEIN COUPLED RECEPTORS FAMILY 1 PROFILE DOMAIN-CONTAINING PROTEIN-RELATED"/>
    <property type="match status" value="1"/>
</dbReference>
<keyword evidence="4 5" id="KW-0472">Membrane</keyword>
<evidence type="ECO:0000256" key="2">
    <source>
        <dbReference type="ARBA" id="ARBA00022692"/>
    </source>
</evidence>
<evidence type="ECO:0000313" key="7">
    <source>
        <dbReference type="Proteomes" id="UP000887565"/>
    </source>
</evidence>
<evidence type="ECO:0000313" key="8">
    <source>
        <dbReference type="WBParaSite" id="nRc.2.0.1.t08871-RA"/>
    </source>
</evidence>
<evidence type="ECO:0000256" key="5">
    <source>
        <dbReference type="SAM" id="Phobius"/>
    </source>
</evidence>
<dbReference type="AlphaFoldDB" id="A0A915I537"/>
<dbReference type="CDD" id="cd00637">
    <property type="entry name" value="7tm_classA_rhodopsin-like"/>
    <property type="match status" value="1"/>
</dbReference>
<comment type="subcellular location">
    <subcellularLocation>
        <location evidence="1">Membrane</location>
    </subcellularLocation>
</comment>